<organism evidence="2 3">
    <name type="scientific">Ceratitis capitata</name>
    <name type="common">Mediterranean fruit fly</name>
    <name type="synonym">Tephritis capitata</name>
    <dbReference type="NCBI Taxonomy" id="7213"/>
    <lineage>
        <taxon>Eukaryota</taxon>
        <taxon>Metazoa</taxon>
        <taxon>Ecdysozoa</taxon>
        <taxon>Arthropoda</taxon>
        <taxon>Hexapoda</taxon>
        <taxon>Insecta</taxon>
        <taxon>Pterygota</taxon>
        <taxon>Neoptera</taxon>
        <taxon>Endopterygota</taxon>
        <taxon>Diptera</taxon>
        <taxon>Brachycera</taxon>
        <taxon>Muscomorpha</taxon>
        <taxon>Tephritoidea</taxon>
        <taxon>Tephritidae</taxon>
        <taxon>Ceratitis</taxon>
        <taxon>Ceratitis</taxon>
    </lineage>
</organism>
<protein>
    <submittedName>
        <fullName evidence="2">(Mediterranean fruit fly) hypothetical protein</fullName>
    </submittedName>
</protein>
<dbReference type="EMBL" id="CAJHJT010000034">
    <property type="protein sequence ID" value="CAD7005388.1"/>
    <property type="molecule type" value="Genomic_DNA"/>
</dbReference>
<proteinExistence type="predicted"/>
<sequence>MGLVAGAFKASIERTTEDRGKTQFKGYQDTVAALLENKMLKHLGIPQNNTCSPLAKGINDHSSKGDSAYQ</sequence>
<comment type="caution">
    <text evidence="2">The sequence shown here is derived from an EMBL/GenBank/DDBJ whole genome shotgun (WGS) entry which is preliminary data.</text>
</comment>
<reference evidence="2" key="1">
    <citation type="submission" date="2020-11" db="EMBL/GenBank/DDBJ databases">
        <authorList>
            <person name="Whitehead M."/>
        </authorList>
    </citation>
    <scope>NUCLEOTIDE SEQUENCE</scope>
    <source>
        <strain evidence="2">EGII</strain>
    </source>
</reference>
<dbReference type="Proteomes" id="UP000606786">
    <property type="component" value="Unassembled WGS sequence"/>
</dbReference>
<accession>A0A811V4B7</accession>
<evidence type="ECO:0000256" key="1">
    <source>
        <dbReference type="SAM" id="MobiDB-lite"/>
    </source>
</evidence>
<evidence type="ECO:0000313" key="2">
    <source>
        <dbReference type="EMBL" id="CAD7005388.1"/>
    </source>
</evidence>
<name>A0A811V4B7_CERCA</name>
<keyword evidence="3" id="KW-1185">Reference proteome</keyword>
<feature type="region of interest" description="Disordered" evidence="1">
    <location>
        <begin position="49"/>
        <end position="70"/>
    </location>
</feature>
<dbReference type="AlphaFoldDB" id="A0A811V4B7"/>
<gene>
    <name evidence="2" type="ORF">CCAP1982_LOCUS13748</name>
</gene>
<evidence type="ECO:0000313" key="3">
    <source>
        <dbReference type="Proteomes" id="UP000606786"/>
    </source>
</evidence>